<dbReference type="Proteomes" id="UP000297527">
    <property type="component" value="Unassembled WGS sequence"/>
</dbReference>
<evidence type="ECO:0000313" key="3">
    <source>
        <dbReference type="Proteomes" id="UP000297527"/>
    </source>
</evidence>
<name>A0A4Z1I1T9_9HELO</name>
<dbReference type="InterPro" id="IPR052895">
    <property type="entry name" value="HetReg/Transcr_Mod"/>
</dbReference>
<keyword evidence="3" id="KW-1185">Reference proteome</keyword>
<dbReference type="PANTHER" id="PTHR24148:SF64">
    <property type="entry name" value="HETEROKARYON INCOMPATIBILITY DOMAIN-CONTAINING PROTEIN"/>
    <property type="match status" value="1"/>
</dbReference>
<evidence type="ECO:0000313" key="2">
    <source>
        <dbReference type="EMBL" id="TGO50903.1"/>
    </source>
</evidence>
<dbReference type="InterPro" id="IPR010730">
    <property type="entry name" value="HET"/>
</dbReference>
<dbReference type="Pfam" id="PF06985">
    <property type="entry name" value="HET"/>
    <property type="match status" value="1"/>
</dbReference>
<dbReference type="EMBL" id="PQXN01000173">
    <property type="protein sequence ID" value="TGO50903.1"/>
    <property type="molecule type" value="Genomic_DNA"/>
</dbReference>
<evidence type="ECO:0000259" key="1">
    <source>
        <dbReference type="Pfam" id="PF06985"/>
    </source>
</evidence>
<gene>
    <name evidence="2" type="ORF">BCON_0173g00020</name>
</gene>
<protein>
    <recommendedName>
        <fullName evidence="1">Heterokaryon incompatibility domain-containing protein</fullName>
    </recommendedName>
</protein>
<feature type="domain" description="Heterokaryon incompatibility" evidence="1">
    <location>
        <begin position="204"/>
        <end position="360"/>
    </location>
</feature>
<sequence length="821" mass="93141">MDKNTDRYAILSLALVISKIAQYYAMITPRISQASEGIGVFSPDIVLARLQLDTFKNMVLYHPTIARPAILSAVWQGVVIAQEAFQGAADRFESVVEKAKMPARSWNTTRVEDTSEFTAHELFDLYGEYFKYLSRVPVMEDVIVPDLPTSLLFDGLTLAPFVYTDLTSPKDTIRLVKMLSISQDLWPPICVSTKTVNFRDGARYATLSYTWSNAHGIFSSEEVAKADTRHDIPISMLGRFPDRACPPEEFWIDAICINQNNDEEKNSQVSVMGDIYTHSQKTWIWLGESDVFSEPALELLFTMGNNTSGQAWTLFRRKASLDPEDFLRELDLPDIFSWKWFAFFAFFQRQWFRRSWVIQEAVLSSQIDVLYGSKTFPWNLLILTSYFLIESDLLHHVQTLGKMEMQTAGLLEWSLFRPVFHSRLDPDLAVFFLPYRITSLKIFDTTIQSKDASTLRPFGDSIDPIAMLLELWRLSRTNLCFDARDKVFAFASLANRDIYRTPNTIATRRQLLPDYGKSVTEVHQEAAWFTLLTHAGLQILSITGHTAHRNIHHLPSWIPDLSQSPRLHGLWQIELEPVKIGWCAAGNSHWKMPPPATLYGRYLMVQVIFVDMVGKVQHPKYRHHNGNHSCSDYTQIAEFFFFEIAPTYIDLNAGRDLYEVVWRTTIANFADGVSPAASEHALQFERACLQELIQTRKKYLAGEIDAAGFTSMISIVEEMKHIGWLRGDWGFIPNTARDGEEETSHLESRACRLIGSGQDGPSGVMASTSEGVEFHDRAGRTLSYRQLFFTALGCVGVGGLDVEFGDSIVVMAGSPVPFVVR</sequence>
<reference evidence="2 3" key="1">
    <citation type="submission" date="2017-12" db="EMBL/GenBank/DDBJ databases">
        <title>Comparative genomics of Botrytis spp.</title>
        <authorList>
            <person name="Valero-Jimenez C.A."/>
            <person name="Tapia P."/>
            <person name="Veloso J."/>
            <person name="Silva-Moreno E."/>
            <person name="Staats M."/>
            <person name="Valdes J.H."/>
            <person name="Van Kan J.A.L."/>
        </authorList>
    </citation>
    <scope>NUCLEOTIDE SEQUENCE [LARGE SCALE GENOMIC DNA]</scope>
    <source>
        <strain evidence="2 3">MUCL11595</strain>
    </source>
</reference>
<dbReference type="AlphaFoldDB" id="A0A4Z1I1T9"/>
<proteinExistence type="predicted"/>
<accession>A0A4Z1I1T9</accession>
<dbReference type="OrthoDB" id="3548654at2759"/>
<dbReference type="PANTHER" id="PTHR24148">
    <property type="entry name" value="ANKYRIN REPEAT DOMAIN-CONTAINING PROTEIN 39 HOMOLOG-RELATED"/>
    <property type="match status" value="1"/>
</dbReference>
<comment type="caution">
    <text evidence="2">The sequence shown here is derived from an EMBL/GenBank/DDBJ whole genome shotgun (WGS) entry which is preliminary data.</text>
</comment>
<organism evidence="2 3">
    <name type="scientific">Botryotinia convoluta</name>
    <dbReference type="NCBI Taxonomy" id="54673"/>
    <lineage>
        <taxon>Eukaryota</taxon>
        <taxon>Fungi</taxon>
        <taxon>Dikarya</taxon>
        <taxon>Ascomycota</taxon>
        <taxon>Pezizomycotina</taxon>
        <taxon>Leotiomycetes</taxon>
        <taxon>Helotiales</taxon>
        <taxon>Sclerotiniaceae</taxon>
        <taxon>Botryotinia</taxon>
    </lineage>
</organism>